<gene>
    <name evidence="2" type="ORF">PSON_ATCC_30995.1.T0350179</name>
</gene>
<dbReference type="EMBL" id="CAJJDN010000035">
    <property type="protein sequence ID" value="CAD8076808.1"/>
    <property type="molecule type" value="Genomic_DNA"/>
</dbReference>
<name>A0A8S1M842_9CILI</name>
<evidence type="ECO:0008006" key="4">
    <source>
        <dbReference type="Google" id="ProtNLM"/>
    </source>
</evidence>
<sequence>MKEEKNHINYVSNGNQIKINSHKLNNISLQNQTKKWFYKNLELMIQLLFKHNKEYFYILLNNMIKTIKKINKFIKISTLTLDQLSNENFRALCHSIKYATYQNEDFKKQSIQYHIIFLVTLYFLCFLVSS</sequence>
<keyword evidence="1" id="KW-1133">Transmembrane helix</keyword>
<keyword evidence="3" id="KW-1185">Reference proteome</keyword>
<evidence type="ECO:0000256" key="1">
    <source>
        <dbReference type="SAM" id="Phobius"/>
    </source>
</evidence>
<dbReference type="AlphaFoldDB" id="A0A8S1M842"/>
<keyword evidence="1" id="KW-0812">Transmembrane</keyword>
<comment type="caution">
    <text evidence="2">The sequence shown here is derived from an EMBL/GenBank/DDBJ whole genome shotgun (WGS) entry which is preliminary data.</text>
</comment>
<accession>A0A8S1M842</accession>
<reference evidence="2" key="1">
    <citation type="submission" date="2021-01" db="EMBL/GenBank/DDBJ databases">
        <authorList>
            <consortium name="Genoscope - CEA"/>
            <person name="William W."/>
        </authorList>
    </citation>
    <scope>NUCLEOTIDE SEQUENCE</scope>
</reference>
<feature type="transmembrane region" description="Helical" evidence="1">
    <location>
        <begin position="111"/>
        <end position="129"/>
    </location>
</feature>
<proteinExistence type="predicted"/>
<evidence type="ECO:0000313" key="2">
    <source>
        <dbReference type="EMBL" id="CAD8076808.1"/>
    </source>
</evidence>
<dbReference type="Proteomes" id="UP000692954">
    <property type="component" value="Unassembled WGS sequence"/>
</dbReference>
<keyword evidence="1" id="KW-0472">Membrane</keyword>
<evidence type="ECO:0000313" key="3">
    <source>
        <dbReference type="Proteomes" id="UP000692954"/>
    </source>
</evidence>
<organism evidence="2 3">
    <name type="scientific">Paramecium sonneborni</name>
    <dbReference type="NCBI Taxonomy" id="65129"/>
    <lineage>
        <taxon>Eukaryota</taxon>
        <taxon>Sar</taxon>
        <taxon>Alveolata</taxon>
        <taxon>Ciliophora</taxon>
        <taxon>Intramacronucleata</taxon>
        <taxon>Oligohymenophorea</taxon>
        <taxon>Peniculida</taxon>
        <taxon>Parameciidae</taxon>
        <taxon>Paramecium</taxon>
    </lineage>
</organism>
<protein>
    <recommendedName>
        <fullName evidence="4">Transmembrane protein</fullName>
    </recommendedName>
</protein>